<dbReference type="RefSeq" id="WP_346754349.1">
    <property type="nucleotide sequence ID" value="NZ_JAUJEA010000011.1"/>
</dbReference>
<keyword evidence="2" id="KW-1185">Reference proteome</keyword>
<dbReference type="EMBL" id="JAUJEA010000011">
    <property type="protein sequence ID" value="MDN5204325.1"/>
    <property type="molecule type" value="Genomic_DNA"/>
</dbReference>
<protein>
    <submittedName>
        <fullName evidence="1">Uncharacterized protein</fullName>
    </submittedName>
</protein>
<gene>
    <name evidence="1" type="ORF">QQ008_23235</name>
</gene>
<accession>A0ABT8KU82</accession>
<proteinExistence type="predicted"/>
<evidence type="ECO:0000313" key="2">
    <source>
        <dbReference type="Proteomes" id="UP001172082"/>
    </source>
</evidence>
<comment type="caution">
    <text evidence="1">The sequence shown here is derived from an EMBL/GenBank/DDBJ whole genome shotgun (WGS) entry which is preliminary data.</text>
</comment>
<dbReference type="Proteomes" id="UP001172082">
    <property type="component" value="Unassembled WGS sequence"/>
</dbReference>
<organism evidence="1 2">
    <name type="scientific">Splendidivirga corallicola</name>
    <dbReference type="NCBI Taxonomy" id="3051826"/>
    <lineage>
        <taxon>Bacteria</taxon>
        <taxon>Pseudomonadati</taxon>
        <taxon>Bacteroidota</taxon>
        <taxon>Cytophagia</taxon>
        <taxon>Cytophagales</taxon>
        <taxon>Splendidivirgaceae</taxon>
        <taxon>Splendidivirga</taxon>
    </lineage>
</organism>
<name>A0ABT8KU82_9BACT</name>
<sequence length="128" mass="14537">MTQLDSLKTGDLFHSTVEQLTYTIAHGIFSSPMANRIYAYPNMEYMSLTAGNNDPGPQSAKVYNNTHYVTSNLNVELFKDRTAANMNFYNNIFYFEGSGSWGSEAPINCTFENNAYFNISAREDQLHY</sequence>
<evidence type="ECO:0000313" key="1">
    <source>
        <dbReference type="EMBL" id="MDN5204325.1"/>
    </source>
</evidence>
<reference evidence="1" key="1">
    <citation type="submission" date="2023-06" db="EMBL/GenBank/DDBJ databases">
        <title>Genomic of Parafulvivirga corallium.</title>
        <authorList>
            <person name="Wang G."/>
        </authorList>
    </citation>
    <scope>NUCLEOTIDE SEQUENCE</scope>
    <source>
        <strain evidence="1">BMA10</strain>
    </source>
</reference>